<dbReference type="InterPro" id="IPR045517">
    <property type="entry name" value="Glyoxalase_8"/>
</dbReference>
<dbReference type="RefSeq" id="WP_380006636.1">
    <property type="nucleotide sequence ID" value="NZ_JBHLYR010000018.1"/>
</dbReference>
<dbReference type="EMBL" id="JBHLYR010000018">
    <property type="protein sequence ID" value="MFB9991503.1"/>
    <property type="molecule type" value="Genomic_DNA"/>
</dbReference>
<dbReference type="Pfam" id="PF20066">
    <property type="entry name" value="Glyoxalase_8"/>
    <property type="match status" value="1"/>
</dbReference>
<name>A0ABV6AVI2_9DEIO</name>
<proteinExistence type="predicted"/>
<sequence length="68" mass="7636">MANPNISSQAKSLRAALEQQYGLMIKHSAALHLVARMHGFENYRALIATNPVNRRTVLNENESMDLID</sequence>
<reference evidence="2 3" key="1">
    <citation type="submission" date="2024-09" db="EMBL/GenBank/DDBJ databases">
        <authorList>
            <person name="Sun Q."/>
            <person name="Mori K."/>
        </authorList>
    </citation>
    <scope>NUCLEOTIDE SEQUENCE [LARGE SCALE GENOMIC DNA]</scope>
    <source>
        <strain evidence="2 3">JCM 13503</strain>
    </source>
</reference>
<evidence type="ECO:0000313" key="3">
    <source>
        <dbReference type="Proteomes" id="UP001589733"/>
    </source>
</evidence>
<keyword evidence="3" id="KW-1185">Reference proteome</keyword>
<comment type="caution">
    <text evidence="2">The sequence shown here is derived from an EMBL/GenBank/DDBJ whole genome shotgun (WGS) entry which is preliminary data.</text>
</comment>
<evidence type="ECO:0000313" key="2">
    <source>
        <dbReference type="EMBL" id="MFB9991503.1"/>
    </source>
</evidence>
<feature type="domain" description="Glyoxalase-related protein" evidence="1">
    <location>
        <begin position="7"/>
        <end position="51"/>
    </location>
</feature>
<evidence type="ECO:0000259" key="1">
    <source>
        <dbReference type="Pfam" id="PF20066"/>
    </source>
</evidence>
<dbReference type="Proteomes" id="UP001589733">
    <property type="component" value="Unassembled WGS sequence"/>
</dbReference>
<accession>A0ABV6AVI2</accession>
<protein>
    <submittedName>
        <fullName evidence="2">Glyoxalase superfamily protein</fullName>
    </submittedName>
</protein>
<organism evidence="2 3">
    <name type="scientific">Deinococcus oregonensis</name>
    <dbReference type="NCBI Taxonomy" id="1805970"/>
    <lineage>
        <taxon>Bacteria</taxon>
        <taxon>Thermotogati</taxon>
        <taxon>Deinococcota</taxon>
        <taxon>Deinococci</taxon>
        <taxon>Deinococcales</taxon>
        <taxon>Deinococcaceae</taxon>
        <taxon>Deinococcus</taxon>
    </lineage>
</organism>
<gene>
    <name evidence="2" type="ORF">ACFFLM_05910</name>
</gene>